<feature type="region of interest" description="Disordered" evidence="1">
    <location>
        <begin position="24"/>
        <end position="47"/>
    </location>
</feature>
<evidence type="ECO:0000256" key="2">
    <source>
        <dbReference type="SAM" id="SignalP"/>
    </source>
</evidence>
<evidence type="ECO:0000313" key="3">
    <source>
        <dbReference type="EMBL" id="TCD70591.1"/>
    </source>
</evidence>
<dbReference type="Proteomes" id="UP000292702">
    <property type="component" value="Unassembled WGS sequence"/>
</dbReference>
<accession>A0A4R0RPG7</accession>
<dbReference type="EMBL" id="RWJN01000018">
    <property type="protein sequence ID" value="TCD70591.1"/>
    <property type="molecule type" value="Genomic_DNA"/>
</dbReference>
<evidence type="ECO:0000256" key="1">
    <source>
        <dbReference type="SAM" id="MobiDB-lite"/>
    </source>
</evidence>
<feature type="region of interest" description="Disordered" evidence="1">
    <location>
        <begin position="70"/>
        <end position="150"/>
    </location>
</feature>
<feature type="chain" id="PRO_5020879341" evidence="2">
    <location>
        <begin position="23"/>
        <end position="150"/>
    </location>
</feature>
<feature type="compositionally biased region" description="Basic and acidic residues" evidence="1">
    <location>
        <begin position="125"/>
        <end position="135"/>
    </location>
</feature>
<feature type="compositionally biased region" description="Polar residues" evidence="1">
    <location>
        <begin position="93"/>
        <end position="106"/>
    </location>
</feature>
<proteinExistence type="predicted"/>
<organism evidence="3 4">
    <name type="scientific">Steccherinum ochraceum</name>
    <dbReference type="NCBI Taxonomy" id="92696"/>
    <lineage>
        <taxon>Eukaryota</taxon>
        <taxon>Fungi</taxon>
        <taxon>Dikarya</taxon>
        <taxon>Basidiomycota</taxon>
        <taxon>Agaricomycotina</taxon>
        <taxon>Agaricomycetes</taxon>
        <taxon>Polyporales</taxon>
        <taxon>Steccherinaceae</taxon>
        <taxon>Steccherinum</taxon>
    </lineage>
</organism>
<reference evidence="3 4" key="1">
    <citation type="submission" date="2018-11" db="EMBL/GenBank/DDBJ databases">
        <title>Genome assembly of Steccherinum ochraceum LE-BIN_3174, the white-rot fungus of the Steccherinaceae family (The Residual Polyporoid clade, Polyporales, Basidiomycota).</title>
        <authorList>
            <person name="Fedorova T.V."/>
            <person name="Glazunova O.A."/>
            <person name="Landesman E.O."/>
            <person name="Moiseenko K.V."/>
            <person name="Psurtseva N.V."/>
            <person name="Savinova O.S."/>
            <person name="Shakhova N.V."/>
            <person name="Tyazhelova T.V."/>
            <person name="Vasina D.V."/>
        </authorList>
    </citation>
    <scope>NUCLEOTIDE SEQUENCE [LARGE SCALE GENOMIC DNA]</scope>
    <source>
        <strain evidence="3 4">LE-BIN_3174</strain>
    </source>
</reference>
<name>A0A4R0RPG7_9APHY</name>
<protein>
    <submittedName>
        <fullName evidence="3">Uncharacterized protein</fullName>
    </submittedName>
</protein>
<evidence type="ECO:0000313" key="4">
    <source>
        <dbReference type="Proteomes" id="UP000292702"/>
    </source>
</evidence>
<keyword evidence="2" id="KW-0732">Signal</keyword>
<sequence length="150" mass="16515">MRFLVICAIVLATLASTTSVLGAPIASTSRSPGQDVQTPHLSRRTSGVADAVFARDPSDSDGLRLRARDPLHQYTYTRRGMMGPDKGKGGWTKPTNAASEGSQSQAGKKGRTLPDYMYKPYNQLTDREKRLRYPDEYSPNSGAHHYPDDE</sequence>
<keyword evidence="4" id="KW-1185">Reference proteome</keyword>
<feature type="signal peptide" evidence="2">
    <location>
        <begin position="1"/>
        <end position="22"/>
    </location>
</feature>
<comment type="caution">
    <text evidence="3">The sequence shown here is derived from an EMBL/GenBank/DDBJ whole genome shotgun (WGS) entry which is preliminary data.</text>
</comment>
<dbReference type="AlphaFoldDB" id="A0A4R0RPG7"/>
<gene>
    <name evidence="3" type="ORF">EIP91_002621</name>
</gene>
<feature type="compositionally biased region" description="Polar residues" evidence="1">
    <location>
        <begin position="24"/>
        <end position="40"/>
    </location>
</feature>